<organism evidence="1 2">
    <name type="scientific">Pseudaquabacterium terrae</name>
    <dbReference type="NCBI Taxonomy" id="2732868"/>
    <lineage>
        <taxon>Bacteria</taxon>
        <taxon>Pseudomonadati</taxon>
        <taxon>Pseudomonadota</taxon>
        <taxon>Betaproteobacteria</taxon>
        <taxon>Burkholderiales</taxon>
        <taxon>Sphaerotilaceae</taxon>
        <taxon>Pseudaquabacterium</taxon>
    </lineage>
</organism>
<dbReference type="Gene3D" id="3.40.470.10">
    <property type="entry name" value="Uracil-DNA glycosylase-like domain"/>
    <property type="match status" value="1"/>
</dbReference>
<reference evidence="1 2" key="1">
    <citation type="submission" date="2020-05" db="EMBL/GenBank/DDBJ databases">
        <title>Aquincola sp. isolate from soil.</title>
        <authorList>
            <person name="Han J."/>
            <person name="Kim D.-U."/>
        </authorList>
    </citation>
    <scope>NUCLEOTIDE SEQUENCE [LARGE SCALE GENOMIC DNA]</scope>
    <source>
        <strain evidence="1 2">S2</strain>
    </source>
</reference>
<dbReference type="RefSeq" id="WP_173135181.1">
    <property type="nucleotide sequence ID" value="NZ_JABRWJ010000021.1"/>
</dbReference>
<evidence type="ECO:0000313" key="1">
    <source>
        <dbReference type="EMBL" id="NRF72270.1"/>
    </source>
</evidence>
<dbReference type="Proteomes" id="UP000737171">
    <property type="component" value="Unassembled WGS sequence"/>
</dbReference>
<sequence length="223" mass="25009">MTPASFAQAMATIRLPNVFNPYADQCDVHDRANAPALRRRALRTYLEAIMALGSETIWMGRDLGYRGGRRTGLALTDEAHLPLFSRFYPGTDVTKTTRGEVVAERTAAEIWGALSQLDIPPLLWNVFPFHPHEPDQPFTNRKFTSKERCTVDELNSELVQMLHIDRIIAIGQDAAGYATQFGARVECVRHPSYGGTTEFRAGVCRLYNLTKITPRLASQPLLF</sequence>
<keyword evidence="2" id="KW-1185">Reference proteome</keyword>
<proteinExistence type="predicted"/>
<protein>
    <submittedName>
        <fullName evidence="1">Uracil-DNA glycosylase</fullName>
    </submittedName>
</protein>
<gene>
    <name evidence="1" type="ORF">HLB44_35325</name>
</gene>
<comment type="caution">
    <text evidence="1">The sequence shown here is derived from an EMBL/GenBank/DDBJ whole genome shotgun (WGS) entry which is preliminary data.</text>
</comment>
<name>A0ABX2EU50_9BURK</name>
<dbReference type="CDD" id="cd10035">
    <property type="entry name" value="UDG_like"/>
    <property type="match status" value="1"/>
</dbReference>
<accession>A0ABX2EU50</accession>
<dbReference type="EMBL" id="JABRWJ010000021">
    <property type="protein sequence ID" value="NRF72270.1"/>
    <property type="molecule type" value="Genomic_DNA"/>
</dbReference>
<dbReference type="InterPro" id="IPR036895">
    <property type="entry name" value="Uracil-DNA_glycosylase-like_sf"/>
</dbReference>
<evidence type="ECO:0000313" key="2">
    <source>
        <dbReference type="Proteomes" id="UP000737171"/>
    </source>
</evidence>
<dbReference type="SUPFAM" id="SSF52141">
    <property type="entry name" value="Uracil-DNA glycosylase-like"/>
    <property type="match status" value="1"/>
</dbReference>